<organism evidence="2">
    <name type="scientific">Medicago truncatula</name>
    <name type="common">Barrel medic</name>
    <name type="synonym">Medicago tribuloides</name>
    <dbReference type="NCBI Taxonomy" id="3880"/>
    <lineage>
        <taxon>Eukaryota</taxon>
        <taxon>Viridiplantae</taxon>
        <taxon>Streptophyta</taxon>
        <taxon>Embryophyta</taxon>
        <taxon>Tracheophyta</taxon>
        <taxon>Spermatophyta</taxon>
        <taxon>Magnoliopsida</taxon>
        <taxon>eudicotyledons</taxon>
        <taxon>Gunneridae</taxon>
        <taxon>Pentapetalae</taxon>
        <taxon>rosids</taxon>
        <taxon>fabids</taxon>
        <taxon>Fabales</taxon>
        <taxon>Fabaceae</taxon>
        <taxon>Papilionoideae</taxon>
        <taxon>50 kb inversion clade</taxon>
        <taxon>NPAAA clade</taxon>
        <taxon>Hologalegina</taxon>
        <taxon>IRL clade</taxon>
        <taxon>Trifolieae</taxon>
        <taxon>Medicago</taxon>
    </lineage>
</organism>
<evidence type="ECO:0000313" key="5">
    <source>
        <dbReference type="Proteomes" id="UP000002051"/>
    </source>
</evidence>
<gene>
    <name evidence="3" type="ordered locus">MTR_7g078500</name>
    <name evidence="2" type="ORF">MtrDRAFT_AC157473g32v2</name>
</gene>
<sequence>MSGSNKNTKGNKFPGMQDVFGNRPPRRESTGDANNKTKGTKFPRLQDIMFTTRPGTRGT</sequence>
<name>A2Q4G4_MEDTR</name>
<evidence type="ECO:0000313" key="3">
    <source>
        <dbReference type="EMBL" id="AES80251.1"/>
    </source>
</evidence>
<dbReference type="EMBL" id="CM001223">
    <property type="protein sequence ID" value="AES80251.1"/>
    <property type="molecule type" value="Genomic_DNA"/>
</dbReference>
<evidence type="ECO:0000313" key="4">
    <source>
        <dbReference type="EnsemblPlants" id="AES80251"/>
    </source>
</evidence>
<reference evidence="3 5" key="3">
    <citation type="journal article" date="2011" name="Nature">
        <title>The Medicago genome provides insight into the evolution of rhizobial symbioses.</title>
        <authorList>
            <person name="Young N.D."/>
            <person name="Debelle F."/>
            <person name="Oldroyd G.E."/>
            <person name="Geurts R."/>
            <person name="Cannon S.B."/>
            <person name="Udvardi M.K."/>
            <person name="Benedito V.A."/>
            <person name="Mayer K.F."/>
            <person name="Gouzy J."/>
            <person name="Schoof H."/>
            <person name="Van de Peer Y."/>
            <person name="Proost S."/>
            <person name="Cook D.R."/>
            <person name="Meyers B.C."/>
            <person name="Spannagl M."/>
            <person name="Cheung F."/>
            <person name="De Mita S."/>
            <person name="Krishnakumar V."/>
            <person name="Gundlach H."/>
            <person name="Zhou S."/>
            <person name="Mudge J."/>
            <person name="Bharti A.K."/>
            <person name="Murray J.D."/>
            <person name="Naoumkina M.A."/>
            <person name="Rosen B."/>
            <person name="Silverstein K.A."/>
            <person name="Tang H."/>
            <person name="Rombauts S."/>
            <person name="Zhao P.X."/>
            <person name="Zhou P."/>
            <person name="Barbe V."/>
            <person name="Bardou P."/>
            <person name="Bechner M."/>
            <person name="Bellec A."/>
            <person name="Berger A."/>
            <person name="Berges H."/>
            <person name="Bidwell S."/>
            <person name="Bisseling T."/>
            <person name="Choisne N."/>
            <person name="Couloux A."/>
            <person name="Denny R."/>
            <person name="Deshpande S."/>
            <person name="Dai X."/>
            <person name="Doyle J.J."/>
            <person name="Dudez A.M."/>
            <person name="Farmer A.D."/>
            <person name="Fouteau S."/>
            <person name="Franken C."/>
            <person name="Gibelin C."/>
            <person name="Gish J."/>
            <person name="Goldstein S."/>
            <person name="Gonzalez A.J."/>
            <person name="Green P.J."/>
            <person name="Hallab A."/>
            <person name="Hartog M."/>
            <person name="Hua A."/>
            <person name="Humphray S.J."/>
            <person name="Jeong D.H."/>
            <person name="Jing Y."/>
            <person name="Jocker A."/>
            <person name="Kenton S.M."/>
            <person name="Kim D.J."/>
            <person name="Klee K."/>
            <person name="Lai H."/>
            <person name="Lang C."/>
            <person name="Lin S."/>
            <person name="Macmil S.L."/>
            <person name="Magdelenat G."/>
            <person name="Matthews L."/>
            <person name="McCorrison J."/>
            <person name="Monaghan E.L."/>
            <person name="Mun J.H."/>
            <person name="Najar F.Z."/>
            <person name="Nicholson C."/>
            <person name="Noirot C."/>
            <person name="O'Bleness M."/>
            <person name="Paule C.R."/>
            <person name="Poulain J."/>
            <person name="Prion F."/>
            <person name="Qin B."/>
            <person name="Qu C."/>
            <person name="Retzel E.F."/>
            <person name="Riddle C."/>
            <person name="Sallet E."/>
            <person name="Samain S."/>
            <person name="Samson N."/>
            <person name="Sanders I."/>
            <person name="Saurat O."/>
            <person name="Scarpelli C."/>
            <person name="Schiex T."/>
            <person name="Segurens B."/>
            <person name="Severin A.J."/>
            <person name="Sherrier D.J."/>
            <person name="Shi R."/>
            <person name="Sims S."/>
            <person name="Singer S.R."/>
            <person name="Sinharoy S."/>
            <person name="Sterck L."/>
            <person name="Viollet A."/>
            <person name="Wang B.B."/>
            <person name="Wang K."/>
            <person name="Wang M."/>
            <person name="Wang X."/>
            <person name="Warfsmann J."/>
            <person name="Weissenbach J."/>
            <person name="White D.D."/>
            <person name="White J.D."/>
            <person name="Wiley G.B."/>
            <person name="Wincker P."/>
            <person name="Xing Y."/>
            <person name="Yang L."/>
            <person name="Yao Z."/>
            <person name="Ying F."/>
            <person name="Zhai J."/>
            <person name="Zhou L."/>
            <person name="Zuber A."/>
            <person name="Denarie J."/>
            <person name="Dixon R.A."/>
            <person name="May G.D."/>
            <person name="Schwartz D.C."/>
            <person name="Rogers J."/>
            <person name="Quetier F."/>
            <person name="Town C.D."/>
            <person name="Roe B.A."/>
        </authorList>
    </citation>
    <scope>NUCLEOTIDE SEQUENCE [LARGE SCALE GENOMIC DNA]</scope>
    <source>
        <strain evidence="3">A17</strain>
        <strain evidence="4 5">cv. Jemalong A17</strain>
    </source>
</reference>
<dbReference type="EnsemblPlants" id="AES80251">
    <property type="protein sequence ID" value="AES80251"/>
    <property type="gene ID" value="MTR_7g078500"/>
</dbReference>
<reference evidence="2" key="2">
    <citation type="submission" date="2007-03" db="EMBL/GenBank/DDBJ databases">
        <authorList>
            <consortium name="The International Medicago Genome Annotation Group"/>
        </authorList>
    </citation>
    <scope>NUCLEOTIDE SEQUENCE</scope>
</reference>
<keyword evidence="5" id="KW-1185">Reference proteome</keyword>
<reference evidence="3 5" key="4">
    <citation type="journal article" date="2014" name="BMC Genomics">
        <title>An improved genome release (version Mt4.0) for the model legume Medicago truncatula.</title>
        <authorList>
            <person name="Tang H."/>
            <person name="Krishnakumar V."/>
            <person name="Bidwell S."/>
            <person name="Rosen B."/>
            <person name="Chan A."/>
            <person name="Zhou S."/>
            <person name="Gentzbittel L."/>
            <person name="Childs K.L."/>
            <person name="Yandell M."/>
            <person name="Gundlach H."/>
            <person name="Mayer K.F."/>
            <person name="Schwartz D.C."/>
            <person name="Town C.D."/>
        </authorList>
    </citation>
    <scope>GENOME REANNOTATION</scope>
    <source>
        <strain evidence="4 5">cv. Jemalong A17</strain>
    </source>
</reference>
<dbReference type="HOGENOM" id="CLU_2964392_0_0_1"/>
<evidence type="ECO:0000313" key="2">
    <source>
        <dbReference type="EMBL" id="ABN08514.1"/>
    </source>
</evidence>
<accession>A2Q4G4</accession>
<dbReference type="Proteomes" id="UP000002051">
    <property type="component" value="Unassembled WGS sequence"/>
</dbReference>
<dbReference type="EMBL" id="AC157473">
    <property type="protein sequence ID" value="ABN08514.1"/>
    <property type="molecule type" value="Genomic_DNA"/>
</dbReference>
<dbReference type="AlphaFoldDB" id="A2Q4G4"/>
<dbReference type="PaxDb" id="3880-AES80251"/>
<feature type="compositionally biased region" description="Polar residues" evidence="1">
    <location>
        <begin position="1"/>
        <end position="10"/>
    </location>
</feature>
<evidence type="ECO:0000256" key="1">
    <source>
        <dbReference type="SAM" id="MobiDB-lite"/>
    </source>
</evidence>
<proteinExistence type="predicted"/>
<reference evidence="2" key="1">
    <citation type="submission" date="2005-02" db="EMBL/GenBank/DDBJ databases">
        <authorList>
            <person name="Town C.D."/>
        </authorList>
    </citation>
    <scope>NUCLEOTIDE SEQUENCE</scope>
</reference>
<protein>
    <submittedName>
        <fullName evidence="2 4">Uncharacterized protein</fullName>
    </submittedName>
</protein>
<reference evidence="4" key="5">
    <citation type="submission" date="2015-04" db="UniProtKB">
        <authorList>
            <consortium name="EnsemblPlants"/>
        </authorList>
    </citation>
    <scope>IDENTIFICATION</scope>
    <source>
        <strain evidence="4">cv. Jemalong A17</strain>
    </source>
</reference>
<feature type="region of interest" description="Disordered" evidence="1">
    <location>
        <begin position="1"/>
        <end position="59"/>
    </location>
</feature>